<dbReference type="GO" id="GO:0009306">
    <property type="term" value="P:protein secretion"/>
    <property type="evidence" value="ECO:0007669"/>
    <property type="project" value="UniProtKB-UniRule"/>
</dbReference>
<evidence type="ECO:0000256" key="1">
    <source>
        <dbReference type="ARBA" id="ARBA00006257"/>
    </source>
</evidence>
<evidence type="ECO:0000256" key="5">
    <source>
        <dbReference type="ARBA" id="ARBA00022692"/>
    </source>
</evidence>
<evidence type="ECO:0000313" key="13">
    <source>
        <dbReference type="EMBL" id="ADL13134.1"/>
    </source>
</evidence>
<comment type="similarity">
    <text evidence="1 12">Belongs to the FliP/MopC/SpaP family.</text>
</comment>
<feature type="transmembrane region" description="Helical" evidence="12">
    <location>
        <begin position="101"/>
        <end position="121"/>
    </location>
</feature>
<sequence>MINKRWKFIFKVSILLLLIIISSQGIVEAAPTFEIPDVNLSIETGEGSQNLALPLQIMLLLTVLSLAPAILIMLTSFVRIAVVLSLIRRALATRRMPPNQVIIGLAIFLTIFVMAPVWGQIYDTAVQPYLDDEINQMQAYEQGIKPLRKFMFKQTREKDIALFVDLGEIERPQNQMEIPTYVLIPAFIISELRIAFQIGFIIYLPFIVIDMIVASTLMSMGMMMLPPVMISLPFKILLFVLVDGWYLVIKSLIKTFN</sequence>
<evidence type="ECO:0000313" key="14">
    <source>
        <dbReference type="Proteomes" id="UP000001661"/>
    </source>
</evidence>
<dbReference type="GO" id="GO:0009425">
    <property type="term" value="C:bacterial-type flagellum basal body"/>
    <property type="evidence" value="ECO:0007669"/>
    <property type="project" value="UniProtKB-SubCell"/>
</dbReference>
<dbReference type="Proteomes" id="UP000001661">
    <property type="component" value="Chromosome"/>
</dbReference>
<gene>
    <name evidence="12" type="primary">fliP</name>
    <name evidence="13" type="ordered locus">Acear_1628</name>
</gene>
<dbReference type="AlphaFoldDB" id="D9QRJ3"/>
<dbReference type="EMBL" id="CP002105">
    <property type="protein sequence ID" value="ADL13134.1"/>
    <property type="molecule type" value="Genomic_DNA"/>
</dbReference>
<feature type="transmembrane region" description="Helical" evidence="12">
    <location>
        <begin position="53"/>
        <end position="80"/>
    </location>
</feature>
<keyword evidence="11 12" id="KW-1006">Bacterial flagellum protein export</keyword>
<dbReference type="InterPro" id="IPR005837">
    <property type="entry name" value="FliP"/>
</dbReference>
<evidence type="ECO:0000256" key="6">
    <source>
        <dbReference type="ARBA" id="ARBA00022795"/>
    </source>
</evidence>
<evidence type="ECO:0000256" key="2">
    <source>
        <dbReference type="ARBA" id="ARBA00021714"/>
    </source>
</evidence>
<dbReference type="GO" id="GO:0044781">
    <property type="term" value="P:bacterial-type flagellum organization"/>
    <property type="evidence" value="ECO:0007669"/>
    <property type="project" value="UniProtKB-UniRule"/>
</dbReference>
<comment type="subcellular location">
    <subcellularLocation>
        <location evidence="12">Cell membrane</location>
        <topology evidence="12">Multi-pass membrane protein</topology>
    </subcellularLocation>
    <subcellularLocation>
        <location evidence="12">Bacterial flagellum basal body</location>
    </subcellularLocation>
</comment>
<dbReference type="PANTHER" id="PTHR30587:SF0">
    <property type="entry name" value="FLAGELLAR BIOSYNTHETIC PROTEIN FLIP"/>
    <property type="match status" value="1"/>
</dbReference>
<dbReference type="PANTHER" id="PTHR30587">
    <property type="entry name" value="FLAGELLAR BIOSYNTHETIC PROTEIN FLIP"/>
    <property type="match status" value="1"/>
</dbReference>
<keyword evidence="5 12" id="KW-0812">Transmembrane</keyword>
<evidence type="ECO:0000256" key="10">
    <source>
        <dbReference type="ARBA" id="ARBA00023143"/>
    </source>
</evidence>
<keyword evidence="14" id="KW-1185">Reference proteome</keyword>
<keyword evidence="4 12" id="KW-1003">Cell membrane</keyword>
<feature type="transmembrane region" description="Helical" evidence="12">
    <location>
        <begin position="230"/>
        <end position="249"/>
    </location>
</feature>
<keyword evidence="13" id="KW-0282">Flagellum</keyword>
<keyword evidence="8 12" id="KW-1133">Transmembrane helix</keyword>
<dbReference type="PROSITE" id="PS01061">
    <property type="entry name" value="FLIP_2"/>
    <property type="match status" value="1"/>
</dbReference>
<feature type="transmembrane region" description="Helical" evidence="12">
    <location>
        <begin position="203"/>
        <end position="224"/>
    </location>
</feature>
<dbReference type="HOGENOM" id="CLU_042028_0_1_9"/>
<dbReference type="GO" id="GO:0005886">
    <property type="term" value="C:plasma membrane"/>
    <property type="evidence" value="ECO:0007669"/>
    <property type="project" value="UniProtKB-SubCell"/>
</dbReference>
<evidence type="ECO:0000256" key="4">
    <source>
        <dbReference type="ARBA" id="ARBA00022475"/>
    </source>
</evidence>
<dbReference type="PRINTS" id="PR00951">
    <property type="entry name" value="FLGBIOSNFLIP"/>
</dbReference>
<reference evidence="13 14" key="1">
    <citation type="journal article" date="2010" name="Stand. Genomic Sci.">
        <title>Complete genome sequence of Acetohalobium arabaticum type strain (Z-7288).</title>
        <authorList>
            <person name="Sikorski J."/>
            <person name="Lapidus A."/>
            <person name="Chertkov O."/>
            <person name="Lucas S."/>
            <person name="Copeland A."/>
            <person name="Glavina Del Rio T."/>
            <person name="Nolan M."/>
            <person name="Tice H."/>
            <person name="Cheng J.F."/>
            <person name="Han C."/>
            <person name="Brambilla E."/>
            <person name="Pitluck S."/>
            <person name="Liolios K."/>
            <person name="Ivanova N."/>
            <person name="Mavromatis K."/>
            <person name="Mikhailova N."/>
            <person name="Pati A."/>
            <person name="Bruce D."/>
            <person name="Detter C."/>
            <person name="Tapia R."/>
            <person name="Goodwin L."/>
            <person name="Chen A."/>
            <person name="Palaniappan K."/>
            <person name="Land M."/>
            <person name="Hauser L."/>
            <person name="Chang Y.J."/>
            <person name="Jeffries C.D."/>
            <person name="Rohde M."/>
            <person name="Goker M."/>
            <person name="Spring S."/>
            <person name="Woyke T."/>
            <person name="Bristow J."/>
            <person name="Eisen J.A."/>
            <person name="Markowitz V."/>
            <person name="Hugenholtz P."/>
            <person name="Kyrpides N.C."/>
            <person name="Klenk H.P."/>
        </authorList>
    </citation>
    <scope>NUCLEOTIDE SEQUENCE [LARGE SCALE GENOMIC DNA]</scope>
    <source>
        <strain evidence="14">ATCC 49924 / DSM 5501 / Z-7288</strain>
    </source>
</reference>
<dbReference type="PRINTS" id="PR01302">
    <property type="entry name" value="TYPE3IMPPROT"/>
</dbReference>
<proteinExistence type="inferred from homology"/>
<keyword evidence="3 12" id="KW-0813">Transport</keyword>
<keyword evidence="6 12" id="KW-1005">Bacterial flagellum biogenesis</keyword>
<evidence type="ECO:0000256" key="11">
    <source>
        <dbReference type="ARBA" id="ARBA00023225"/>
    </source>
</evidence>
<evidence type="ECO:0000256" key="9">
    <source>
        <dbReference type="ARBA" id="ARBA00023136"/>
    </source>
</evidence>
<dbReference type="PROSITE" id="PS01060">
    <property type="entry name" value="FLIP_1"/>
    <property type="match status" value="1"/>
</dbReference>
<name>D9QRJ3_ACEAZ</name>
<keyword evidence="13" id="KW-0969">Cilium</keyword>
<keyword evidence="13" id="KW-0966">Cell projection</keyword>
<protein>
    <recommendedName>
        <fullName evidence="2 12">Flagellar biosynthetic protein FliP</fullName>
    </recommendedName>
</protein>
<dbReference type="OrthoDB" id="9805111at2"/>
<dbReference type="KEGG" id="aar:Acear_1628"/>
<comment type="function">
    <text evidence="12">Plays a role in the flagellum-specific transport system.</text>
</comment>
<keyword evidence="10" id="KW-0975">Bacterial flagellum</keyword>
<accession>D9QRJ3</accession>
<dbReference type="NCBIfam" id="TIGR01103">
    <property type="entry name" value="fliP"/>
    <property type="match status" value="1"/>
</dbReference>
<dbReference type="RefSeq" id="WP_013278579.1">
    <property type="nucleotide sequence ID" value="NC_014378.1"/>
</dbReference>
<evidence type="ECO:0000256" key="12">
    <source>
        <dbReference type="RuleBase" id="RU362069"/>
    </source>
</evidence>
<evidence type="ECO:0000256" key="7">
    <source>
        <dbReference type="ARBA" id="ARBA00022927"/>
    </source>
</evidence>
<dbReference type="eggNOG" id="COG1338">
    <property type="taxonomic scope" value="Bacteria"/>
</dbReference>
<keyword evidence="9 12" id="KW-0472">Membrane</keyword>
<dbReference type="Pfam" id="PF00813">
    <property type="entry name" value="FliP"/>
    <property type="match status" value="1"/>
</dbReference>
<evidence type="ECO:0000256" key="3">
    <source>
        <dbReference type="ARBA" id="ARBA00022448"/>
    </source>
</evidence>
<dbReference type="NCBIfam" id="NF009438">
    <property type="entry name" value="PRK12797.1"/>
    <property type="match status" value="1"/>
</dbReference>
<keyword evidence="7 12" id="KW-0653">Protein transport</keyword>
<dbReference type="STRING" id="574087.Acear_1628"/>
<organism evidence="13 14">
    <name type="scientific">Acetohalobium arabaticum (strain ATCC 49924 / DSM 5501 / Z-7288)</name>
    <dbReference type="NCBI Taxonomy" id="574087"/>
    <lineage>
        <taxon>Bacteria</taxon>
        <taxon>Bacillati</taxon>
        <taxon>Bacillota</taxon>
        <taxon>Clostridia</taxon>
        <taxon>Halanaerobiales</taxon>
        <taxon>Halobacteroidaceae</taxon>
        <taxon>Acetohalobium</taxon>
    </lineage>
</organism>
<dbReference type="InterPro" id="IPR005838">
    <property type="entry name" value="T3SS_IM_P"/>
</dbReference>
<evidence type="ECO:0000256" key="8">
    <source>
        <dbReference type="ARBA" id="ARBA00022989"/>
    </source>
</evidence>